<evidence type="ECO:0000313" key="3">
    <source>
        <dbReference type="Proteomes" id="UP000078576"/>
    </source>
</evidence>
<evidence type="ECO:0000313" key="2">
    <source>
        <dbReference type="EMBL" id="KUI55497.1"/>
    </source>
</evidence>
<organism evidence="2 3">
    <name type="scientific">Cytospora mali</name>
    <name type="common">Apple Valsa canker fungus</name>
    <name type="synonym">Valsa mali</name>
    <dbReference type="NCBI Taxonomy" id="578113"/>
    <lineage>
        <taxon>Eukaryota</taxon>
        <taxon>Fungi</taxon>
        <taxon>Dikarya</taxon>
        <taxon>Ascomycota</taxon>
        <taxon>Pezizomycotina</taxon>
        <taxon>Sordariomycetes</taxon>
        <taxon>Sordariomycetidae</taxon>
        <taxon>Diaporthales</taxon>
        <taxon>Cytosporaceae</taxon>
        <taxon>Cytospora</taxon>
    </lineage>
</organism>
<feature type="region of interest" description="Disordered" evidence="1">
    <location>
        <begin position="211"/>
        <end position="232"/>
    </location>
</feature>
<proteinExistence type="predicted"/>
<gene>
    <name evidence="2" type="ORF">VP1G_02909</name>
</gene>
<evidence type="ECO:0000256" key="1">
    <source>
        <dbReference type="SAM" id="MobiDB-lite"/>
    </source>
</evidence>
<reference evidence="3" key="1">
    <citation type="submission" date="2014-12" db="EMBL/GenBank/DDBJ databases">
        <title>Genome Sequence of Valsa Canker Pathogens Uncovers a Specific Adaption of Colonization on Woody Bark.</title>
        <authorList>
            <person name="Yin Z."/>
            <person name="Liu H."/>
            <person name="Gao X."/>
            <person name="Li Z."/>
            <person name="Song N."/>
            <person name="Ke X."/>
            <person name="Dai Q."/>
            <person name="Wu Y."/>
            <person name="Sun Y."/>
            <person name="Xu J.-R."/>
            <person name="Kang Z.K."/>
            <person name="Wang L."/>
            <person name="Huang L."/>
        </authorList>
    </citation>
    <scope>NUCLEOTIDE SEQUENCE [LARGE SCALE GENOMIC DNA]</scope>
    <source>
        <strain evidence="3">SXYL134</strain>
    </source>
</reference>
<name>A0A194UUV7_CYTMA</name>
<feature type="compositionally biased region" description="Polar residues" evidence="1">
    <location>
        <begin position="282"/>
        <end position="292"/>
    </location>
</feature>
<dbReference type="EMBL" id="KN714681">
    <property type="protein sequence ID" value="KUI55497.1"/>
    <property type="molecule type" value="Genomic_DNA"/>
</dbReference>
<dbReference type="OrthoDB" id="5242749at2759"/>
<protein>
    <submittedName>
        <fullName evidence="2">Uncharacterized protein</fullName>
    </submittedName>
</protein>
<dbReference type="Proteomes" id="UP000078576">
    <property type="component" value="Unassembled WGS sequence"/>
</dbReference>
<dbReference type="AlphaFoldDB" id="A0A194UUV7"/>
<accession>A0A194UUV7</accession>
<keyword evidence="3" id="KW-1185">Reference proteome</keyword>
<feature type="region of interest" description="Disordered" evidence="1">
    <location>
        <begin position="272"/>
        <end position="299"/>
    </location>
</feature>
<sequence>MKDFSSSNPLKAFAKPRAAMNHLLPRAMLDQKYKKCDVQGLRADVEGRNRDAKPSLFARLESKLGDIYTSLKKRKSERNCLRKTKPRDGEPSQHVDAKKFITQPRTVEYRDIDLGARVRVNTIEPQVDQEDNGHLVAGYTTRHLVTFISNGHNQAQDIFTGTAIESGEAYKRIMHALGGDEAIYPSPPTRPPPAVPTYIGSADHGVNAADALEGDRRPQTRSTQRSSSDETLRLLKTRSTQSWAGGHSRSLSNDTTATSLYSIEECTECTDTSGVGKAIGSGNRTSHQSGTADQRDDAESDWGQDYLGIMLKGSAGVNECSLVRADNEETTTGSITPWQRKTEWYDPNLPELRTPESSSDECIYGSPTPSKEGRVLPPQMQEEIKKSLTLVNSLMSYKLEDDPEMTDALKGRLGTATDPKQYLRTEGRKRFADINVLKGTLTPKKGMAFDLFVNHDVEGGDLGGDIPASVPPTGPTSPSLAQPFERSCDGVFESDVEPPWRVDPADILRYYQEDPSKDSDWDLDDEIGSPIQSSNQQAFDSDSCCSGSWTPQLCQIDEECDSEFSTHTDVADELRSLIKFEGNLDAIKSHVDKYVNEVDFSVSINTGRTLSGCLAKIPYDEVSDGDEDHEPR</sequence>